<comment type="caution">
    <text evidence="5">The sequence shown here is derived from an EMBL/GenBank/DDBJ whole genome shotgun (WGS) entry which is preliminary data.</text>
</comment>
<dbReference type="InterPro" id="IPR002347">
    <property type="entry name" value="SDR_fam"/>
</dbReference>
<comment type="similarity">
    <text evidence="1 3">Belongs to the short-chain dehydrogenases/reductases (SDR) family.</text>
</comment>
<dbReference type="AlphaFoldDB" id="A0A5C5GD96"/>
<dbReference type="CDD" id="cd05233">
    <property type="entry name" value="SDR_c"/>
    <property type="match status" value="1"/>
</dbReference>
<gene>
    <name evidence="5" type="ORF">FHY64_15985</name>
</gene>
<dbReference type="InterPro" id="IPR020904">
    <property type="entry name" value="Sc_DH/Rdtase_CS"/>
</dbReference>
<organism evidence="5 6">
    <name type="scientific">Pelagovum pacificum</name>
    <dbReference type="NCBI Taxonomy" id="2588711"/>
    <lineage>
        <taxon>Bacteria</taxon>
        <taxon>Pseudomonadati</taxon>
        <taxon>Pseudomonadota</taxon>
        <taxon>Alphaproteobacteria</taxon>
        <taxon>Rhodobacterales</taxon>
        <taxon>Paracoccaceae</taxon>
        <taxon>Pelagovum</taxon>
    </lineage>
</organism>
<reference evidence="5 6" key="1">
    <citation type="submission" date="2019-06" db="EMBL/GenBank/DDBJ databases">
        <title>Genome of new Rhodobacteraceae sp. SM1903.</title>
        <authorList>
            <person name="Ren X."/>
        </authorList>
    </citation>
    <scope>NUCLEOTIDE SEQUENCE [LARGE SCALE GENOMIC DNA]</scope>
    <source>
        <strain evidence="5 6">SM1903</strain>
    </source>
</reference>
<dbReference type="GO" id="GO:0016491">
    <property type="term" value="F:oxidoreductase activity"/>
    <property type="evidence" value="ECO:0007669"/>
    <property type="project" value="UniProtKB-KW"/>
</dbReference>
<keyword evidence="6" id="KW-1185">Reference proteome</keyword>
<dbReference type="Gene3D" id="3.40.50.720">
    <property type="entry name" value="NAD(P)-binding Rossmann-like Domain"/>
    <property type="match status" value="1"/>
</dbReference>
<dbReference type="PRINTS" id="PR00081">
    <property type="entry name" value="GDHRDH"/>
</dbReference>
<sequence length="241" mass="25417">MKRAIVTGASGGIGRAVAERLMEAGWTVGLVARRRELLEEVAEGRDAVVLPCDVTSPEDVEAAFASFGEGGAPLDFLFNNAGIFTPAAPIDEVSVENWNKAVAVNLTGMFLCARAAFGQMRHQSPQGGRIVNNGSVSADRPREGSVTYTATKHGVTGLTKSLSLDGRPFDIAAGQIDIGNAETEMVATLKARELEAGREVPPTMEVRHVADAVLAMAELPLSANVLFQTIMATKMPLIGRG</sequence>
<dbReference type="Pfam" id="PF00106">
    <property type="entry name" value="adh_short"/>
    <property type="match status" value="1"/>
</dbReference>
<keyword evidence="2" id="KW-0560">Oxidoreductase</keyword>
<dbReference type="EMBL" id="VFFF01000002">
    <property type="protein sequence ID" value="TNY31509.1"/>
    <property type="molecule type" value="Genomic_DNA"/>
</dbReference>
<feature type="compositionally biased region" description="Polar residues" evidence="4">
    <location>
        <begin position="123"/>
        <end position="136"/>
    </location>
</feature>
<evidence type="ECO:0000313" key="6">
    <source>
        <dbReference type="Proteomes" id="UP000314011"/>
    </source>
</evidence>
<dbReference type="OrthoDB" id="658698at2"/>
<accession>A0A5C5GD96</accession>
<dbReference type="PANTHER" id="PTHR43669">
    <property type="entry name" value="5-KETO-D-GLUCONATE 5-REDUCTASE"/>
    <property type="match status" value="1"/>
</dbReference>
<evidence type="ECO:0000256" key="1">
    <source>
        <dbReference type="ARBA" id="ARBA00006484"/>
    </source>
</evidence>
<evidence type="ECO:0000256" key="2">
    <source>
        <dbReference type="ARBA" id="ARBA00023002"/>
    </source>
</evidence>
<dbReference type="PRINTS" id="PR00080">
    <property type="entry name" value="SDRFAMILY"/>
</dbReference>
<dbReference type="RefSeq" id="WP_140196557.1">
    <property type="nucleotide sequence ID" value="NZ_CP065915.1"/>
</dbReference>
<protein>
    <submittedName>
        <fullName evidence="5">SDR family oxidoreductase</fullName>
    </submittedName>
</protein>
<feature type="region of interest" description="Disordered" evidence="4">
    <location>
        <begin position="123"/>
        <end position="145"/>
    </location>
</feature>
<evidence type="ECO:0000256" key="3">
    <source>
        <dbReference type="RuleBase" id="RU000363"/>
    </source>
</evidence>
<evidence type="ECO:0000313" key="5">
    <source>
        <dbReference type="EMBL" id="TNY31509.1"/>
    </source>
</evidence>
<proteinExistence type="inferred from homology"/>
<dbReference type="SUPFAM" id="SSF51735">
    <property type="entry name" value="NAD(P)-binding Rossmann-fold domains"/>
    <property type="match status" value="1"/>
</dbReference>
<dbReference type="PROSITE" id="PS00061">
    <property type="entry name" value="ADH_SHORT"/>
    <property type="match status" value="1"/>
</dbReference>
<dbReference type="InterPro" id="IPR036291">
    <property type="entry name" value="NAD(P)-bd_dom_sf"/>
</dbReference>
<dbReference type="Proteomes" id="UP000314011">
    <property type="component" value="Unassembled WGS sequence"/>
</dbReference>
<name>A0A5C5GD96_9RHOB</name>
<evidence type="ECO:0000256" key="4">
    <source>
        <dbReference type="SAM" id="MobiDB-lite"/>
    </source>
</evidence>
<dbReference type="PANTHER" id="PTHR43669:SF12">
    <property type="entry name" value="BLR5618 PROTEIN"/>
    <property type="match status" value="1"/>
</dbReference>